<reference evidence="8" key="1">
    <citation type="submission" date="2017-05" db="EMBL/GenBank/DDBJ databases">
        <authorList>
            <person name="Varghese N."/>
            <person name="Submissions S."/>
        </authorList>
    </citation>
    <scope>NUCLEOTIDE SEQUENCE</scope>
    <source>
        <strain evidence="8">Su22</strain>
    </source>
</reference>
<evidence type="ECO:0000256" key="6">
    <source>
        <dbReference type="ARBA" id="ARBA00034078"/>
    </source>
</evidence>
<dbReference type="RefSeq" id="WP_283407658.1">
    <property type="nucleotide sequence ID" value="NZ_FXUF01000001.1"/>
</dbReference>
<dbReference type="Gene3D" id="1.10.10.1590">
    <property type="entry name" value="NADH-quinone oxidoreductase subunit E"/>
    <property type="match status" value="1"/>
</dbReference>
<dbReference type="EMBL" id="FXUF01000001">
    <property type="protein sequence ID" value="SMP39959.1"/>
    <property type="molecule type" value="Genomic_DNA"/>
</dbReference>
<dbReference type="InterPro" id="IPR036249">
    <property type="entry name" value="Thioredoxin-like_sf"/>
</dbReference>
<feature type="binding site" evidence="7">
    <location>
        <position position="137"/>
    </location>
    <ligand>
        <name>[2Fe-2S] cluster</name>
        <dbReference type="ChEBI" id="CHEBI:190135"/>
    </ligand>
</feature>
<dbReference type="Proteomes" id="UP001158066">
    <property type="component" value="Unassembled WGS sequence"/>
</dbReference>
<protein>
    <submittedName>
        <fullName evidence="8">NADH-quinone oxidoreductase subunit E/NADP-reducing hydrogenase subunit HndA</fullName>
    </submittedName>
</protein>
<dbReference type="GO" id="GO:0051537">
    <property type="term" value="F:2 iron, 2 sulfur cluster binding"/>
    <property type="evidence" value="ECO:0007669"/>
    <property type="project" value="UniProtKB-KW"/>
</dbReference>
<keyword evidence="3 7" id="KW-0479">Metal-binding</keyword>
<evidence type="ECO:0000256" key="4">
    <source>
        <dbReference type="ARBA" id="ARBA00023004"/>
    </source>
</evidence>
<organism evidence="8 9">
    <name type="scientific">Anoxynatronum buryatiense</name>
    <dbReference type="NCBI Taxonomy" id="489973"/>
    <lineage>
        <taxon>Bacteria</taxon>
        <taxon>Bacillati</taxon>
        <taxon>Bacillota</taxon>
        <taxon>Clostridia</taxon>
        <taxon>Eubacteriales</taxon>
        <taxon>Clostridiaceae</taxon>
        <taxon>Anoxynatronum</taxon>
    </lineage>
</organism>
<proteinExistence type="inferred from homology"/>
<keyword evidence="2 7" id="KW-0001">2Fe-2S</keyword>
<dbReference type="InterPro" id="IPR028431">
    <property type="entry name" value="NADP_DH_HndA-like"/>
</dbReference>
<keyword evidence="5 7" id="KW-0411">Iron-sulfur</keyword>
<keyword evidence="4 7" id="KW-0408">Iron</keyword>
<accession>A0AA45WSY6</accession>
<feature type="binding site" evidence="7">
    <location>
        <position position="141"/>
    </location>
    <ligand>
        <name>[2Fe-2S] cluster</name>
        <dbReference type="ChEBI" id="CHEBI:190135"/>
    </ligand>
</feature>
<gene>
    <name evidence="8" type="ORF">SAMN06296020_101305</name>
</gene>
<dbReference type="SUPFAM" id="SSF52833">
    <property type="entry name" value="Thioredoxin-like"/>
    <property type="match status" value="1"/>
</dbReference>
<evidence type="ECO:0000256" key="5">
    <source>
        <dbReference type="ARBA" id="ARBA00023014"/>
    </source>
</evidence>
<comment type="cofactor">
    <cofactor evidence="7">
        <name>[2Fe-2S] cluster</name>
        <dbReference type="ChEBI" id="CHEBI:190135"/>
    </cofactor>
    <text evidence="7">Binds 1 [2Fe-2S] cluster.</text>
</comment>
<evidence type="ECO:0000313" key="8">
    <source>
        <dbReference type="EMBL" id="SMP39959.1"/>
    </source>
</evidence>
<dbReference type="AlphaFoldDB" id="A0AA45WSY6"/>
<dbReference type="PANTHER" id="PTHR43342:SF2">
    <property type="entry name" value="POTENTIAL NAD-REDUCING HYDROGENASE SUBUNIT"/>
    <property type="match status" value="1"/>
</dbReference>
<feature type="binding site" evidence="7">
    <location>
        <position position="96"/>
    </location>
    <ligand>
        <name>[2Fe-2S] cluster</name>
        <dbReference type="ChEBI" id="CHEBI:190135"/>
    </ligand>
</feature>
<evidence type="ECO:0000256" key="3">
    <source>
        <dbReference type="ARBA" id="ARBA00022723"/>
    </source>
</evidence>
<keyword evidence="9" id="KW-1185">Reference proteome</keyword>
<dbReference type="PIRSF" id="PIRSF000216">
    <property type="entry name" value="NADH_DH_24kDa"/>
    <property type="match status" value="1"/>
</dbReference>
<dbReference type="InterPro" id="IPR041921">
    <property type="entry name" value="NuoE_N"/>
</dbReference>
<comment type="cofactor">
    <cofactor evidence="6">
        <name>[2Fe-2S] cluster</name>
        <dbReference type="ChEBI" id="CHEBI:190135"/>
    </cofactor>
</comment>
<dbReference type="GO" id="GO:0046872">
    <property type="term" value="F:metal ion binding"/>
    <property type="evidence" value="ECO:0007669"/>
    <property type="project" value="UniProtKB-KW"/>
</dbReference>
<evidence type="ECO:0000256" key="2">
    <source>
        <dbReference type="ARBA" id="ARBA00022714"/>
    </source>
</evidence>
<dbReference type="GO" id="GO:0016491">
    <property type="term" value="F:oxidoreductase activity"/>
    <property type="evidence" value="ECO:0007669"/>
    <property type="project" value="InterPro"/>
</dbReference>
<comment type="similarity">
    <text evidence="1">Belongs to the complex I 24 kDa subunit family.</text>
</comment>
<dbReference type="PANTHER" id="PTHR43342">
    <property type="entry name" value="NADH-QUINONE OXIDOREDUCTASE, E SUBUNIT"/>
    <property type="match status" value="1"/>
</dbReference>
<evidence type="ECO:0000256" key="1">
    <source>
        <dbReference type="ARBA" id="ARBA00010643"/>
    </source>
</evidence>
<evidence type="ECO:0000313" key="9">
    <source>
        <dbReference type="Proteomes" id="UP001158066"/>
    </source>
</evidence>
<sequence>MSQPVLQTSKNQAEVASLPQEHYETLETYINSLKDKKGSLIHVLHKAQELFGYLPPEVQLFIARKLDIPGAKVFGVVSFYSYFTTKPVGKHKISVCMGTACFVRGAEKIVDAFKNELGVQNGETTPDGLFTLKDVRCIGACGLAPVVFLDDQVFGHVTVDGVKEILKKYRKGNENAY</sequence>
<dbReference type="NCBIfam" id="NF005722">
    <property type="entry name" value="PRK07539.1-2"/>
    <property type="match status" value="1"/>
</dbReference>
<dbReference type="FunFam" id="3.40.30.10:FF:000015">
    <property type="entry name" value="NADH-quinone oxidoreductase subunit E"/>
    <property type="match status" value="1"/>
</dbReference>
<dbReference type="CDD" id="cd03064">
    <property type="entry name" value="TRX_Fd_NuoE"/>
    <property type="match status" value="1"/>
</dbReference>
<dbReference type="InterPro" id="IPR002023">
    <property type="entry name" value="NuoE-like"/>
</dbReference>
<comment type="caution">
    <text evidence="8">The sequence shown here is derived from an EMBL/GenBank/DDBJ whole genome shotgun (WGS) entry which is preliminary data.</text>
</comment>
<name>A0AA45WSY6_9CLOT</name>
<dbReference type="Gene3D" id="3.40.30.10">
    <property type="entry name" value="Glutaredoxin"/>
    <property type="match status" value="1"/>
</dbReference>
<evidence type="ECO:0000256" key="7">
    <source>
        <dbReference type="PIRSR" id="PIRSR000216-1"/>
    </source>
</evidence>
<dbReference type="InterPro" id="IPR042128">
    <property type="entry name" value="NuoE_dom"/>
</dbReference>
<dbReference type="Pfam" id="PF01257">
    <property type="entry name" value="2Fe-2S_thioredx"/>
    <property type="match status" value="1"/>
</dbReference>
<feature type="binding site" evidence="7">
    <location>
        <position position="101"/>
    </location>
    <ligand>
        <name>[2Fe-2S] cluster</name>
        <dbReference type="ChEBI" id="CHEBI:190135"/>
    </ligand>
</feature>